<gene>
    <name evidence="1" type="ORF">HINF_LOCUS11298</name>
    <name evidence="2" type="ORF">HINF_LOCUS13288</name>
    <name evidence="3" type="ORF">HINF_LOCUS65267</name>
    <name evidence="4" type="ORF">HINF_LOCUS72897</name>
</gene>
<name>A0AA86TW10_9EUKA</name>
<dbReference type="EMBL" id="CAXDID020000427">
    <property type="protein sequence ID" value="CAL6090349.1"/>
    <property type="molecule type" value="Genomic_DNA"/>
</dbReference>
<reference evidence="3 5" key="2">
    <citation type="submission" date="2024-07" db="EMBL/GenBank/DDBJ databases">
        <authorList>
            <person name="Akdeniz Z."/>
        </authorList>
    </citation>
    <scope>NUCLEOTIDE SEQUENCE [LARGE SCALE GENOMIC DNA]</scope>
</reference>
<evidence type="ECO:0000313" key="5">
    <source>
        <dbReference type="Proteomes" id="UP001642409"/>
    </source>
</evidence>
<sequence length="156" mass="17179">MIGINVNSATILVKLLHFQPSAFNVGNGSSYLFGSAVTNSSSFMINSLVVILGTSSNSLAIVQISTTSEYYNFCGIIANINSDSSMNVNNVIFDSFQKFNTNYVSYYGFLIGYIKSSVCSIYQECLYYLFSSDTTFSDTTVLELLAFNNLLNQTQK</sequence>
<organism evidence="1">
    <name type="scientific">Hexamita inflata</name>
    <dbReference type="NCBI Taxonomy" id="28002"/>
    <lineage>
        <taxon>Eukaryota</taxon>
        <taxon>Metamonada</taxon>
        <taxon>Diplomonadida</taxon>
        <taxon>Hexamitidae</taxon>
        <taxon>Hexamitinae</taxon>
        <taxon>Hexamita</taxon>
    </lineage>
</organism>
<comment type="caution">
    <text evidence="1">The sequence shown here is derived from an EMBL/GenBank/DDBJ whole genome shotgun (WGS) entry which is preliminary data.</text>
</comment>
<reference evidence="1" key="1">
    <citation type="submission" date="2023-06" db="EMBL/GenBank/DDBJ databases">
        <authorList>
            <person name="Kurt Z."/>
        </authorList>
    </citation>
    <scope>NUCLEOTIDE SEQUENCE</scope>
</reference>
<dbReference type="Proteomes" id="UP001642409">
    <property type="component" value="Unassembled WGS sequence"/>
</dbReference>
<evidence type="ECO:0000313" key="2">
    <source>
        <dbReference type="EMBL" id="CAI9925643.1"/>
    </source>
</evidence>
<dbReference type="EMBL" id="CAXDID020000586">
    <property type="protein sequence ID" value="CAL6104678.1"/>
    <property type="molecule type" value="Genomic_DNA"/>
</dbReference>
<dbReference type="EMBL" id="CATOUU010000346">
    <property type="protein sequence ID" value="CAI9925643.1"/>
    <property type="molecule type" value="Genomic_DNA"/>
</dbReference>
<evidence type="ECO:0000313" key="3">
    <source>
        <dbReference type="EMBL" id="CAL6090349.1"/>
    </source>
</evidence>
<evidence type="ECO:0000313" key="4">
    <source>
        <dbReference type="EMBL" id="CAL6104678.1"/>
    </source>
</evidence>
<evidence type="ECO:0000313" key="1">
    <source>
        <dbReference type="EMBL" id="CAI9923653.1"/>
    </source>
</evidence>
<proteinExistence type="predicted"/>
<protein>
    <submittedName>
        <fullName evidence="3">Hypothetical_protein</fullName>
    </submittedName>
</protein>
<accession>A0AA86TW10</accession>
<dbReference type="EMBL" id="CATOUU010000291">
    <property type="protein sequence ID" value="CAI9923653.1"/>
    <property type="molecule type" value="Genomic_DNA"/>
</dbReference>
<keyword evidence="5" id="KW-1185">Reference proteome</keyword>
<dbReference type="AlphaFoldDB" id="A0AA86TW10"/>